<protein>
    <submittedName>
        <fullName evidence="2">Uncharacterized protein</fullName>
    </submittedName>
</protein>
<organism evidence="2">
    <name type="scientific">Tetraselmis chuii</name>
    <dbReference type="NCBI Taxonomy" id="63592"/>
    <lineage>
        <taxon>Eukaryota</taxon>
        <taxon>Viridiplantae</taxon>
        <taxon>Chlorophyta</taxon>
        <taxon>core chlorophytes</taxon>
        <taxon>Chlorodendrophyceae</taxon>
        <taxon>Chlorodendrales</taxon>
        <taxon>Chlorodendraceae</taxon>
        <taxon>Tetraselmis</taxon>
    </lineage>
</organism>
<proteinExistence type="predicted"/>
<evidence type="ECO:0000256" key="1">
    <source>
        <dbReference type="SAM" id="MobiDB-lite"/>
    </source>
</evidence>
<dbReference type="Gene3D" id="3.60.10.10">
    <property type="entry name" value="Endonuclease/exonuclease/phosphatase"/>
    <property type="match status" value="1"/>
</dbReference>
<dbReference type="InterPro" id="IPR036691">
    <property type="entry name" value="Endo/exonu/phosph_ase_sf"/>
</dbReference>
<evidence type="ECO:0000313" key="2">
    <source>
        <dbReference type="EMBL" id="CAD9201030.1"/>
    </source>
</evidence>
<dbReference type="EMBL" id="HBGG01006647">
    <property type="protein sequence ID" value="CAD9201030.1"/>
    <property type="molecule type" value="Transcribed_RNA"/>
</dbReference>
<sequence length="188" mass="20684">MNATNFERLWATAGALAMDLAGNLEKQEGARFSNDRMYQMLIGWSDVPTGLTSITTERTVRIDALMYKPKHLEVVRVMPQPIVVGPIPDEHHPSDHLPICATFRVRKPNEFGMRRRSSFGDAYVRLDLQGAQARAYDNTRPAGAVDGDMQAVTASDELDVVRSSSVTRPTKRSLSISSDSNCGTDGST</sequence>
<name>A0A7S1SJW7_9CHLO</name>
<dbReference type="AlphaFoldDB" id="A0A7S1SJW7"/>
<feature type="region of interest" description="Disordered" evidence="1">
    <location>
        <begin position="163"/>
        <end position="188"/>
    </location>
</feature>
<dbReference type="SUPFAM" id="SSF56219">
    <property type="entry name" value="DNase I-like"/>
    <property type="match status" value="1"/>
</dbReference>
<accession>A0A7S1SJW7</accession>
<reference evidence="2" key="1">
    <citation type="submission" date="2021-01" db="EMBL/GenBank/DDBJ databases">
        <authorList>
            <person name="Corre E."/>
            <person name="Pelletier E."/>
            <person name="Niang G."/>
            <person name="Scheremetjew M."/>
            <person name="Finn R."/>
            <person name="Kale V."/>
            <person name="Holt S."/>
            <person name="Cochrane G."/>
            <person name="Meng A."/>
            <person name="Brown T."/>
            <person name="Cohen L."/>
        </authorList>
    </citation>
    <scope>NUCLEOTIDE SEQUENCE</scope>
    <source>
        <strain evidence="2">PLY429</strain>
    </source>
</reference>
<gene>
    <name evidence="2" type="ORF">TCHU04912_LOCUS3263</name>
</gene>